<gene>
    <name evidence="10" type="ORF">PHYEVI_LOCUS6625</name>
</gene>
<dbReference type="PANTHER" id="PTHR23235:SF139">
    <property type="entry name" value="HUCKEBEIN"/>
    <property type="match status" value="1"/>
</dbReference>
<dbReference type="Pfam" id="PF00096">
    <property type="entry name" value="zf-C2H2"/>
    <property type="match status" value="3"/>
</dbReference>
<evidence type="ECO:0000256" key="6">
    <source>
        <dbReference type="ARBA" id="ARBA00023242"/>
    </source>
</evidence>
<dbReference type="PANTHER" id="PTHR23235">
    <property type="entry name" value="KRUEPPEL-LIKE TRANSCRIPTION FACTOR"/>
    <property type="match status" value="1"/>
</dbReference>
<evidence type="ECO:0000256" key="8">
    <source>
        <dbReference type="SAM" id="MobiDB-lite"/>
    </source>
</evidence>
<feature type="region of interest" description="Disordered" evidence="8">
    <location>
        <begin position="1"/>
        <end position="21"/>
    </location>
</feature>
<evidence type="ECO:0000313" key="11">
    <source>
        <dbReference type="Proteomes" id="UP001153712"/>
    </source>
</evidence>
<evidence type="ECO:0000256" key="1">
    <source>
        <dbReference type="ARBA" id="ARBA00004123"/>
    </source>
</evidence>
<dbReference type="SMART" id="SM00355">
    <property type="entry name" value="ZnF_C2H2"/>
    <property type="match status" value="3"/>
</dbReference>
<keyword evidence="11" id="KW-1185">Reference proteome</keyword>
<keyword evidence="3" id="KW-0677">Repeat</keyword>
<dbReference type="GO" id="GO:0000981">
    <property type="term" value="F:DNA-binding transcription factor activity, RNA polymerase II-specific"/>
    <property type="evidence" value="ECO:0007669"/>
    <property type="project" value="TreeGrafter"/>
</dbReference>
<dbReference type="GO" id="GO:0005634">
    <property type="term" value="C:nucleus"/>
    <property type="evidence" value="ECO:0007669"/>
    <property type="project" value="UniProtKB-SubCell"/>
</dbReference>
<dbReference type="PROSITE" id="PS00028">
    <property type="entry name" value="ZINC_FINGER_C2H2_1"/>
    <property type="match status" value="3"/>
</dbReference>
<reference evidence="10" key="1">
    <citation type="submission" date="2022-01" db="EMBL/GenBank/DDBJ databases">
        <authorList>
            <person name="King R."/>
        </authorList>
    </citation>
    <scope>NUCLEOTIDE SEQUENCE</scope>
</reference>
<feature type="non-terminal residue" evidence="10">
    <location>
        <position position="1"/>
    </location>
</feature>
<dbReference type="InterPro" id="IPR013087">
    <property type="entry name" value="Znf_C2H2_type"/>
</dbReference>
<dbReference type="Gene3D" id="3.30.160.60">
    <property type="entry name" value="Classic Zinc Finger"/>
    <property type="match status" value="3"/>
</dbReference>
<feature type="region of interest" description="Disordered" evidence="8">
    <location>
        <begin position="134"/>
        <end position="207"/>
    </location>
</feature>
<name>A0A9N9TTM0_PHYSR</name>
<dbReference type="GO" id="GO:0000978">
    <property type="term" value="F:RNA polymerase II cis-regulatory region sequence-specific DNA binding"/>
    <property type="evidence" value="ECO:0007669"/>
    <property type="project" value="TreeGrafter"/>
</dbReference>
<keyword evidence="4 7" id="KW-0863">Zinc-finger</keyword>
<protein>
    <recommendedName>
        <fullName evidence="9">C2H2-type domain-containing protein</fullName>
    </recommendedName>
</protein>
<dbReference type="SUPFAM" id="SSF57667">
    <property type="entry name" value="beta-beta-alpha zinc fingers"/>
    <property type="match status" value="2"/>
</dbReference>
<keyword evidence="6" id="KW-0539">Nucleus</keyword>
<sequence length="394" mass="44540">SGAPQDSTVSTTNAEEGVESVESAKKYLQSRGIYSIECYKSLNISLDSPEKRIDSVSEKTNETKSESKIQMKSSINHLYPASFSCDSSEKRTDSASENVNKFEEEVTNIIKSEPKSPHEPSNSHQDLYQMQYSHPAHTPSNSLKKRMNSVSEKTNKTKNSFKSESKSKKQGINSIDYSHPACDSKEVAQTKTDAPKSFMPVKPEHPKSTQGIYPMEYDYFHPAYPGDFYQHNLASNLLPSGDAALVETLSQGIALEEYMRVLSQEQHEKMLAAKKQRPKKYKCPHCDVGFSNNGQLKGHIRIHTGERPFKCDEKECGKTFTRNEELTRHKRIHSGLRPFPCTHCGKRFGRKDHLKKHSRTHFQSRGMYAVPVMLPVEAWAASASSYPFIPMFGF</sequence>
<feature type="domain" description="C2H2-type" evidence="9">
    <location>
        <begin position="309"/>
        <end position="338"/>
    </location>
</feature>
<dbReference type="PROSITE" id="PS50157">
    <property type="entry name" value="ZINC_FINGER_C2H2_2"/>
    <property type="match status" value="3"/>
</dbReference>
<dbReference type="GO" id="GO:0008270">
    <property type="term" value="F:zinc ion binding"/>
    <property type="evidence" value="ECO:0007669"/>
    <property type="project" value="UniProtKB-KW"/>
</dbReference>
<evidence type="ECO:0000256" key="3">
    <source>
        <dbReference type="ARBA" id="ARBA00022737"/>
    </source>
</evidence>
<dbReference type="AlphaFoldDB" id="A0A9N9TTM0"/>
<dbReference type="FunFam" id="3.30.160.60:FF:000145">
    <property type="entry name" value="Zinc finger protein 574"/>
    <property type="match status" value="1"/>
</dbReference>
<feature type="domain" description="C2H2-type" evidence="9">
    <location>
        <begin position="339"/>
        <end position="366"/>
    </location>
</feature>
<dbReference type="Proteomes" id="UP001153712">
    <property type="component" value="Chromosome 3"/>
</dbReference>
<dbReference type="FunFam" id="3.30.160.60:FF:000257">
    <property type="entry name" value="ZXD family zinc finger C"/>
    <property type="match status" value="1"/>
</dbReference>
<dbReference type="InterPro" id="IPR036236">
    <property type="entry name" value="Znf_C2H2_sf"/>
</dbReference>
<dbReference type="OrthoDB" id="8922241at2759"/>
<proteinExistence type="predicted"/>
<evidence type="ECO:0000256" key="2">
    <source>
        <dbReference type="ARBA" id="ARBA00022723"/>
    </source>
</evidence>
<evidence type="ECO:0000256" key="5">
    <source>
        <dbReference type="ARBA" id="ARBA00022833"/>
    </source>
</evidence>
<keyword evidence="5" id="KW-0862">Zinc</keyword>
<dbReference type="EMBL" id="OU900096">
    <property type="protein sequence ID" value="CAG9860269.1"/>
    <property type="molecule type" value="Genomic_DNA"/>
</dbReference>
<keyword evidence="2" id="KW-0479">Metal-binding</keyword>
<feature type="domain" description="C2H2-type" evidence="9">
    <location>
        <begin position="281"/>
        <end position="308"/>
    </location>
</feature>
<evidence type="ECO:0000313" key="10">
    <source>
        <dbReference type="EMBL" id="CAG9860269.1"/>
    </source>
</evidence>
<evidence type="ECO:0000259" key="9">
    <source>
        <dbReference type="PROSITE" id="PS50157"/>
    </source>
</evidence>
<evidence type="ECO:0000256" key="7">
    <source>
        <dbReference type="PROSITE-ProRule" id="PRU00042"/>
    </source>
</evidence>
<evidence type="ECO:0000256" key="4">
    <source>
        <dbReference type="ARBA" id="ARBA00022771"/>
    </source>
</evidence>
<feature type="compositionally biased region" description="Polar residues" evidence="8">
    <location>
        <begin position="1"/>
        <end position="14"/>
    </location>
</feature>
<dbReference type="FunFam" id="3.30.160.60:FF:000072">
    <property type="entry name" value="zinc finger protein 143 isoform X1"/>
    <property type="match status" value="1"/>
</dbReference>
<accession>A0A9N9TTM0</accession>
<organism evidence="10 11">
    <name type="scientific">Phyllotreta striolata</name>
    <name type="common">Striped flea beetle</name>
    <name type="synonym">Crioceris striolata</name>
    <dbReference type="NCBI Taxonomy" id="444603"/>
    <lineage>
        <taxon>Eukaryota</taxon>
        <taxon>Metazoa</taxon>
        <taxon>Ecdysozoa</taxon>
        <taxon>Arthropoda</taxon>
        <taxon>Hexapoda</taxon>
        <taxon>Insecta</taxon>
        <taxon>Pterygota</taxon>
        <taxon>Neoptera</taxon>
        <taxon>Endopterygota</taxon>
        <taxon>Coleoptera</taxon>
        <taxon>Polyphaga</taxon>
        <taxon>Cucujiformia</taxon>
        <taxon>Chrysomeloidea</taxon>
        <taxon>Chrysomelidae</taxon>
        <taxon>Galerucinae</taxon>
        <taxon>Alticini</taxon>
        <taxon>Phyllotreta</taxon>
    </lineage>
</organism>
<feature type="region of interest" description="Disordered" evidence="8">
    <location>
        <begin position="49"/>
        <end position="69"/>
    </location>
</feature>
<comment type="subcellular location">
    <subcellularLocation>
        <location evidence="1">Nucleus</location>
    </subcellularLocation>
</comment>